<organism evidence="2 3">
    <name type="scientific">Hydra vulgaris</name>
    <name type="common">Hydra</name>
    <name type="synonym">Hydra attenuata</name>
    <dbReference type="NCBI Taxonomy" id="6087"/>
    <lineage>
        <taxon>Eukaryota</taxon>
        <taxon>Metazoa</taxon>
        <taxon>Cnidaria</taxon>
        <taxon>Hydrozoa</taxon>
        <taxon>Hydroidolina</taxon>
        <taxon>Anthoathecata</taxon>
        <taxon>Aplanulata</taxon>
        <taxon>Hydridae</taxon>
        <taxon>Hydra</taxon>
    </lineage>
</organism>
<protein>
    <submittedName>
        <fullName evidence="3 4">Uncharacterized protein LOC136075126 isoform X1</fullName>
    </submittedName>
</protein>
<evidence type="ECO:0000313" key="4">
    <source>
        <dbReference type="RefSeq" id="XP_065643519.1"/>
    </source>
</evidence>
<evidence type="ECO:0000256" key="1">
    <source>
        <dbReference type="SAM" id="MobiDB-lite"/>
    </source>
</evidence>
<proteinExistence type="predicted"/>
<reference evidence="2 3" key="1">
    <citation type="submission" date="2025-05" db="UniProtKB">
        <authorList>
            <consortium name="RefSeq"/>
        </authorList>
    </citation>
    <scope>NUCLEOTIDE SEQUENCE [LARGE SCALE GENOMIC DNA]</scope>
</reference>
<accession>A0ABM4B3W9</accession>
<keyword evidence="2" id="KW-1185">Reference proteome</keyword>
<dbReference type="Proteomes" id="UP001652625">
    <property type="component" value="Chromosome 01"/>
</dbReference>
<dbReference type="GeneID" id="136075126"/>
<feature type="region of interest" description="Disordered" evidence="1">
    <location>
        <begin position="1"/>
        <end position="44"/>
    </location>
</feature>
<feature type="compositionally biased region" description="Basic and acidic residues" evidence="1">
    <location>
        <begin position="32"/>
        <end position="44"/>
    </location>
</feature>
<dbReference type="RefSeq" id="XP_065643518.1">
    <property type="nucleotide sequence ID" value="XM_065787446.1"/>
</dbReference>
<evidence type="ECO:0000313" key="3">
    <source>
        <dbReference type="RefSeq" id="XP_065643518.1"/>
    </source>
</evidence>
<dbReference type="RefSeq" id="XP_065643519.1">
    <property type="nucleotide sequence ID" value="XM_065787447.1"/>
</dbReference>
<gene>
    <name evidence="3 4" type="primary">LOC136075126</name>
</gene>
<evidence type="ECO:0000313" key="2">
    <source>
        <dbReference type="Proteomes" id="UP001652625"/>
    </source>
</evidence>
<name>A0ABM4B3W9_HYDVU</name>
<sequence>MSKIEGQQFPIAEGSQSQLLSHHTGAKRNKNSKKEKQQFPMEEGKYQRKSLRYLVEIRDLLSRLVEVKDPENSKFCIEKIMQRKAFLSKLKNIGGVDMADCTRNILGKSVTRQIYGQRQRTTTSCQK</sequence>